<dbReference type="PANTHER" id="PTHR30221">
    <property type="entry name" value="SMALL-CONDUCTANCE MECHANOSENSITIVE CHANNEL"/>
    <property type="match status" value="1"/>
</dbReference>
<keyword evidence="7" id="KW-0406">Ion transport</keyword>
<evidence type="ECO:0000259" key="11">
    <source>
        <dbReference type="Pfam" id="PF21088"/>
    </source>
</evidence>
<dbReference type="Pfam" id="PF21082">
    <property type="entry name" value="MS_channel_3rd"/>
    <property type="match status" value="1"/>
</dbReference>
<dbReference type="InterPro" id="IPR011014">
    <property type="entry name" value="MscS_channel_TM-2"/>
</dbReference>
<feature type="domain" description="Mechanosensitive ion channel MscS" evidence="9">
    <location>
        <begin position="110"/>
        <end position="176"/>
    </location>
</feature>
<sequence length="306" mass="33748">MNTFAIDQLRTLWTFLATSSLHYAVNALLAIIILMLGWWFSSKLSRAFERLMIRSKVDATLRPVLRSVLLWLIRLITVIAVLGQFGVQTASIIAVLGAASLAIGLALQGTLQNIAAGMMLLFLRPFQVGEYIANSNAEGTVNEIGLFATKLTKADGVCLFVPNNQLWNSAVTNFSRHDRRRMDLPIGIDYKNDPAIAIRALTDMLEADARILKTPAPLVVVSDHAESAVMLKIRFWTMTSDYWAVCWDINQRIKPTLDTIGFSIPFPVQELRRENKAHQSSLPLPDPASSKGSLGSTPQPTSGTVN</sequence>
<keyword evidence="13" id="KW-1185">Reference proteome</keyword>
<evidence type="ECO:0000256" key="8">
    <source>
        <dbReference type="SAM" id="MobiDB-lite"/>
    </source>
</evidence>
<dbReference type="GO" id="GO:0005886">
    <property type="term" value="C:plasma membrane"/>
    <property type="evidence" value="ECO:0007669"/>
    <property type="project" value="UniProtKB-SubCell"/>
</dbReference>
<dbReference type="Pfam" id="PF05552">
    <property type="entry name" value="MS_channel_1st_1"/>
    <property type="match status" value="1"/>
</dbReference>
<dbReference type="SUPFAM" id="SSF50182">
    <property type="entry name" value="Sm-like ribonucleoproteins"/>
    <property type="match status" value="1"/>
</dbReference>
<evidence type="ECO:0000313" key="13">
    <source>
        <dbReference type="Proteomes" id="UP000571084"/>
    </source>
</evidence>
<comment type="subcellular location">
    <subcellularLocation>
        <location evidence="7">Cell inner membrane</location>
        <topology evidence="7">Multi-pass membrane protein</topology>
    </subcellularLocation>
    <subcellularLocation>
        <location evidence="1">Cell membrane</location>
        <topology evidence="1">Multi-pass membrane protein</topology>
    </subcellularLocation>
</comment>
<dbReference type="InterPro" id="IPR008910">
    <property type="entry name" value="MSC_TM_helix"/>
</dbReference>
<feature type="transmembrane region" description="Helical" evidence="7">
    <location>
        <begin position="63"/>
        <end position="85"/>
    </location>
</feature>
<name>A0A840RSX7_9BURK</name>
<dbReference type="InterPro" id="IPR045275">
    <property type="entry name" value="MscS_archaea/bacteria_type"/>
</dbReference>
<dbReference type="Gene3D" id="1.10.287.1260">
    <property type="match status" value="1"/>
</dbReference>
<comment type="function">
    <text evidence="7">Mechanosensitive channel that participates in the regulation of osmotic pressure changes within the cell, opening in response to stretch forces in the membrane lipid bilayer, without the need for other proteins. Contributes to normal resistance to hypoosmotic shock. Forms an ion channel of 1.0 nanosiemens conductance with a slight preference for anions.</text>
</comment>
<dbReference type="RefSeq" id="WP_168056502.1">
    <property type="nucleotide sequence ID" value="NZ_JAAOZT010000010.1"/>
</dbReference>
<dbReference type="Pfam" id="PF00924">
    <property type="entry name" value="MS_channel_2nd"/>
    <property type="match status" value="1"/>
</dbReference>
<evidence type="ECO:0000259" key="9">
    <source>
        <dbReference type="Pfam" id="PF00924"/>
    </source>
</evidence>
<dbReference type="Proteomes" id="UP000571084">
    <property type="component" value="Unassembled WGS sequence"/>
</dbReference>
<protein>
    <recommendedName>
        <fullName evidence="7">Small-conductance mechanosensitive channel</fullName>
    </recommendedName>
</protein>
<dbReference type="GO" id="GO:0008381">
    <property type="term" value="F:mechanosensitive monoatomic ion channel activity"/>
    <property type="evidence" value="ECO:0007669"/>
    <property type="project" value="InterPro"/>
</dbReference>
<comment type="caution">
    <text evidence="7">Lacks conserved residue(s) required for the propagation of feature annotation.</text>
</comment>
<evidence type="ECO:0000256" key="4">
    <source>
        <dbReference type="ARBA" id="ARBA00022692"/>
    </source>
</evidence>
<keyword evidence="3" id="KW-1003">Cell membrane</keyword>
<keyword evidence="6 7" id="KW-0472">Membrane</keyword>
<feature type="region of interest" description="Disordered" evidence="8">
    <location>
        <begin position="275"/>
        <end position="306"/>
    </location>
</feature>
<keyword evidence="7" id="KW-0997">Cell inner membrane</keyword>
<dbReference type="InterPro" id="IPR049278">
    <property type="entry name" value="MS_channel_C"/>
</dbReference>
<feature type="domain" description="Mechanosensitive ion channel transmembrane helices 2/3" evidence="11">
    <location>
        <begin position="73"/>
        <end position="108"/>
    </location>
</feature>
<dbReference type="SUPFAM" id="SSF82861">
    <property type="entry name" value="Mechanosensitive channel protein MscS (YggB), transmembrane region"/>
    <property type="match status" value="1"/>
</dbReference>
<dbReference type="InterPro" id="IPR049142">
    <property type="entry name" value="MS_channel_1st"/>
</dbReference>
<evidence type="ECO:0000256" key="5">
    <source>
        <dbReference type="ARBA" id="ARBA00022989"/>
    </source>
</evidence>
<comment type="subunit">
    <text evidence="7">Homoheptamer.</text>
</comment>
<reference evidence="12 13" key="1">
    <citation type="submission" date="2020-08" db="EMBL/GenBank/DDBJ databases">
        <title>Genomic Encyclopedia of Type Strains, Phase IV (KMG-IV): sequencing the most valuable type-strain genomes for metagenomic binning, comparative biology and taxonomic classification.</title>
        <authorList>
            <person name="Goeker M."/>
        </authorList>
    </citation>
    <scope>NUCLEOTIDE SEQUENCE [LARGE SCALE GENOMIC DNA]</scope>
    <source>
        <strain evidence="12 13">DSM 23240</strain>
    </source>
</reference>
<feature type="transmembrane region" description="Helical" evidence="7">
    <location>
        <begin position="20"/>
        <end position="42"/>
    </location>
</feature>
<dbReference type="Gene3D" id="3.30.70.100">
    <property type="match status" value="1"/>
</dbReference>
<dbReference type="Gene3D" id="2.30.30.60">
    <property type="match status" value="1"/>
</dbReference>
<evidence type="ECO:0000256" key="7">
    <source>
        <dbReference type="RuleBase" id="RU369025"/>
    </source>
</evidence>
<evidence type="ECO:0000256" key="6">
    <source>
        <dbReference type="ARBA" id="ARBA00023136"/>
    </source>
</evidence>
<evidence type="ECO:0000256" key="2">
    <source>
        <dbReference type="ARBA" id="ARBA00008017"/>
    </source>
</evidence>
<evidence type="ECO:0000256" key="1">
    <source>
        <dbReference type="ARBA" id="ARBA00004651"/>
    </source>
</evidence>
<organism evidence="12 13">
    <name type="scientific">Glaciimonas immobilis</name>
    <dbReference type="NCBI Taxonomy" id="728004"/>
    <lineage>
        <taxon>Bacteria</taxon>
        <taxon>Pseudomonadati</taxon>
        <taxon>Pseudomonadota</taxon>
        <taxon>Betaproteobacteria</taxon>
        <taxon>Burkholderiales</taxon>
        <taxon>Oxalobacteraceae</taxon>
        <taxon>Glaciimonas</taxon>
    </lineage>
</organism>
<dbReference type="PANTHER" id="PTHR30221:SF1">
    <property type="entry name" value="SMALL-CONDUCTANCE MECHANOSENSITIVE CHANNEL"/>
    <property type="match status" value="1"/>
</dbReference>
<keyword evidence="5 7" id="KW-1133">Transmembrane helix</keyword>
<keyword evidence="7" id="KW-0407">Ion channel</keyword>
<feature type="transmembrane region" description="Helical" evidence="7">
    <location>
        <begin position="91"/>
        <end position="111"/>
    </location>
</feature>
<dbReference type="AlphaFoldDB" id="A0A840RSX7"/>
<dbReference type="InterPro" id="IPR006685">
    <property type="entry name" value="MscS_channel_2nd"/>
</dbReference>
<dbReference type="SUPFAM" id="SSF82689">
    <property type="entry name" value="Mechanosensitive channel protein MscS (YggB), C-terminal domain"/>
    <property type="match status" value="1"/>
</dbReference>
<feature type="compositionally biased region" description="Polar residues" evidence="8">
    <location>
        <begin position="290"/>
        <end position="306"/>
    </location>
</feature>
<keyword evidence="7" id="KW-0813">Transport</keyword>
<gene>
    <name evidence="12" type="ORF">HNR39_001492</name>
</gene>
<feature type="domain" description="Mechanosensitive ion channel MscS C-terminal" evidence="10">
    <location>
        <begin position="184"/>
        <end position="258"/>
    </location>
</feature>
<dbReference type="InterPro" id="IPR011066">
    <property type="entry name" value="MscS_channel_C_sf"/>
</dbReference>
<evidence type="ECO:0000313" key="12">
    <source>
        <dbReference type="EMBL" id="MBB5199660.1"/>
    </source>
</evidence>
<comment type="caution">
    <text evidence="12">The sequence shown here is derived from an EMBL/GenBank/DDBJ whole genome shotgun (WGS) entry which is preliminary data.</text>
</comment>
<evidence type="ECO:0000256" key="3">
    <source>
        <dbReference type="ARBA" id="ARBA00022475"/>
    </source>
</evidence>
<proteinExistence type="inferred from homology"/>
<dbReference type="InterPro" id="IPR010920">
    <property type="entry name" value="LSM_dom_sf"/>
</dbReference>
<dbReference type="InterPro" id="IPR023408">
    <property type="entry name" value="MscS_beta-dom_sf"/>
</dbReference>
<keyword evidence="4 7" id="KW-0812">Transmembrane</keyword>
<dbReference type="Pfam" id="PF21088">
    <property type="entry name" value="MS_channel_1st"/>
    <property type="match status" value="1"/>
</dbReference>
<dbReference type="EMBL" id="JACHHQ010000003">
    <property type="protein sequence ID" value="MBB5199660.1"/>
    <property type="molecule type" value="Genomic_DNA"/>
</dbReference>
<evidence type="ECO:0000259" key="10">
    <source>
        <dbReference type="Pfam" id="PF21082"/>
    </source>
</evidence>
<accession>A0A840RSX7</accession>
<comment type="similarity">
    <text evidence="2 7">Belongs to the MscS (TC 1.A.23) family.</text>
</comment>